<keyword evidence="1" id="KW-0472">Membrane</keyword>
<feature type="transmembrane region" description="Helical" evidence="1">
    <location>
        <begin position="25"/>
        <end position="50"/>
    </location>
</feature>
<feature type="transmembrane region" description="Helical" evidence="1">
    <location>
        <begin position="294"/>
        <end position="317"/>
    </location>
</feature>
<dbReference type="EMBL" id="LGRX02034314">
    <property type="protein sequence ID" value="KAK3238159.1"/>
    <property type="molecule type" value="Genomic_DNA"/>
</dbReference>
<organism evidence="2 3">
    <name type="scientific">Cymbomonas tetramitiformis</name>
    <dbReference type="NCBI Taxonomy" id="36881"/>
    <lineage>
        <taxon>Eukaryota</taxon>
        <taxon>Viridiplantae</taxon>
        <taxon>Chlorophyta</taxon>
        <taxon>Pyramimonadophyceae</taxon>
        <taxon>Pyramimonadales</taxon>
        <taxon>Pyramimonadaceae</taxon>
        <taxon>Cymbomonas</taxon>
    </lineage>
</organism>
<evidence type="ECO:0000313" key="3">
    <source>
        <dbReference type="Proteomes" id="UP001190700"/>
    </source>
</evidence>
<comment type="caution">
    <text evidence="2">The sequence shown here is derived from an EMBL/GenBank/DDBJ whole genome shotgun (WGS) entry which is preliminary data.</text>
</comment>
<accession>A0AAE0BLY9</accession>
<dbReference type="AlphaFoldDB" id="A0AAE0BLY9"/>
<gene>
    <name evidence="2" type="ORF">CYMTET_51808</name>
</gene>
<reference evidence="2 3" key="1">
    <citation type="journal article" date="2015" name="Genome Biol. Evol.">
        <title>Comparative Genomics of a Bacterivorous Green Alga Reveals Evolutionary Causalities and Consequences of Phago-Mixotrophic Mode of Nutrition.</title>
        <authorList>
            <person name="Burns J.A."/>
            <person name="Paasch A."/>
            <person name="Narechania A."/>
            <person name="Kim E."/>
        </authorList>
    </citation>
    <scope>NUCLEOTIDE SEQUENCE [LARGE SCALE GENOMIC DNA]</scope>
    <source>
        <strain evidence="2 3">PLY_AMNH</strain>
    </source>
</reference>
<sequence length="341" mass="36348">MGKGNGKGEGKGGFLDQIGELGEKIVGCACCLLSIGPILIIVGIVFLVMAANDPRSGEVSDYNAIVKNWEGQNYEKFKKAYCADESNCDFSVIMSHTDGNFSGTAAKSTAVTALADDNDDYDTYTQALWFTGAVSYTVDKAQTTTISISNSVSNTTVNVDLVQCRKVITESSSSKDYYRTIRWESLSDFSFNADCGEPCDSSQDLAIGSRDNCNGYSYGFLYNAKSEGECDDDDGCGTTTGTTTCTSDEMKLFPLYGSHTASTTFTVRSNTDPYYYAGDDTSCSYDFGLTAGEAFMIGSSCLVIGIGFSAAVGVVIFKCLANSGSRATLGVTIDICNMAYL</sequence>
<keyword evidence="3" id="KW-1185">Reference proteome</keyword>
<dbReference type="Proteomes" id="UP001190700">
    <property type="component" value="Unassembled WGS sequence"/>
</dbReference>
<evidence type="ECO:0000313" key="2">
    <source>
        <dbReference type="EMBL" id="KAK3238159.1"/>
    </source>
</evidence>
<proteinExistence type="predicted"/>
<name>A0AAE0BLY9_9CHLO</name>
<evidence type="ECO:0000256" key="1">
    <source>
        <dbReference type="SAM" id="Phobius"/>
    </source>
</evidence>
<keyword evidence="1" id="KW-0812">Transmembrane</keyword>
<protein>
    <submittedName>
        <fullName evidence="2">Uncharacterized protein</fullName>
    </submittedName>
</protein>
<keyword evidence="1" id="KW-1133">Transmembrane helix</keyword>